<dbReference type="EMBL" id="NMUE01000003">
    <property type="protein sequence ID" value="RFA98081.1"/>
    <property type="molecule type" value="Genomic_DNA"/>
</dbReference>
<keyword evidence="1" id="KW-0472">Membrane</keyword>
<evidence type="ECO:0000256" key="1">
    <source>
        <dbReference type="SAM" id="Phobius"/>
    </source>
</evidence>
<accession>A0A371R2V7</accession>
<dbReference type="Proteomes" id="UP000256877">
    <property type="component" value="Unassembled WGS sequence"/>
</dbReference>
<dbReference type="RefSeq" id="WP_116420457.1">
    <property type="nucleotide sequence ID" value="NZ_NMUE01000003.1"/>
</dbReference>
<feature type="transmembrane region" description="Helical" evidence="1">
    <location>
        <begin position="83"/>
        <end position="102"/>
    </location>
</feature>
<dbReference type="AlphaFoldDB" id="A0A371R2V7"/>
<evidence type="ECO:0000313" key="2">
    <source>
        <dbReference type="EMBL" id="RFA97123.1"/>
    </source>
</evidence>
<proteinExistence type="predicted"/>
<organism evidence="3 5">
    <name type="scientific">Pyrobaculum aerophilum</name>
    <dbReference type="NCBI Taxonomy" id="13773"/>
    <lineage>
        <taxon>Archaea</taxon>
        <taxon>Thermoproteota</taxon>
        <taxon>Thermoprotei</taxon>
        <taxon>Thermoproteales</taxon>
        <taxon>Thermoproteaceae</taxon>
        <taxon>Pyrobaculum</taxon>
    </lineage>
</organism>
<name>A0A371R2V7_9CREN</name>
<dbReference type="Proteomes" id="UP000257123">
    <property type="component" value="Unassembled WGS sequence"/>
</dbReference>
<evidence type="ECO:0000313" key="3">
    <source>
        <dbReference type="EMBL" id="RFA98081.1"/>
    </source>
</evidence>
<dbReference type="OrthoDB" id="29179at2157"/>
<feature type="transmembrane region" description="Helical" evidence="1">
    <location>
        <begin position="173"/>
        <end position="192"/>
    </location>
</feature>
<evidence type="ECO:0000313" key="4">
    <source>
        <dbReference type="Proteomes" id="UP000256877"/>
    </source>
</evidence>
<gene>
    <name evidence="3" type="ORF">CGL51_01720</name>
    <name evidence="2" type="ORF">CGL52_10055</name>
</gene>
<reference evidence="4 5" key="1">
    <citation type="submission" date="2017-07" db="EMBL/GenBank/DDBJ databases">
        <title>Draft genome sequence of aerobic hyperthermophilic archaea, Pyrobaculum aerophilum YKB31 and YKB32.</title>
        <authorList>
            <person name="Mochizuki T."/>
            <person name="Berliner A.J."/>
            <person name="Yoshida-Takashima Y."/>
            <person name="Takaki Y."/>
            <person name="Nunoura T."/>
            <person name="Takai K."/>
        </authorList>
    </citation>
    <scope>NUCLEOTIDE SEQUENCE [LARGE SCALE GENOMIC DNA]</scope>
    <source>
        <strain evidence="3 5">YKB31</strain>
        <strain evidence="2 4">YKB32</strain>
    </source>
</reference>
<feature type="transmembrane region" description="Helical" evidence="1">
    <location>
        <begin position="30"/>
        <end position="53"/>
    </location>
</feature>
<keyword evidence="1" id="KW-0812">Transmembrane</keyword>
<protein>
    <submittedName>
        <fullName evidence="3">Uncharacterized protein</fullName>
    </submittedName>
</protein>
<dbReference type="EMBL" id="NMUF01000031">
    <property type="protein sequence ID" value="RFA97123.1"/>
    <property type="molecule type" value="Genomic_DNA"/>
</dbReference>
<keyword evidence="1" id="KW-1133">Transmembrane helix</keyword>
<feature type="transmembrane region" description="Helical" evidence="1">
    <location>
        <begin position="60"/>
        <end position="77"/>
    </location>
</feature>
<comment type="caution">
    <text evidence="3">The sequence shown here is derived from an EMBL/GenBank/DDBJ whole genome shotgun (WGS) entry which is preliminary data.</text>
</comment>
<feature type="transmembrane region" description="Helical" evidence="1">
    <location>
        <begin position="149"/>
        <end position="167"/>
    </location>
</feature>
<sequence length="232" mass="25956">MDFFLLLLFLDFLLNRTLNRLWIFIPQNPFTHALFLGIQWAGYVSMLALYVYSFLLIGSWGRRGVPLGVLALVLTALDLSKDYLGFGVKALFLLPLIFSVFFKHRVAIAYSLYYLAEGVIKLTKPLYLAQLEWAWALLPLVGGWRFRKIAVILAALLLVLIAASPYYTGMIFVFGMGLSQVFLLPAALFLSLSSKSKYPLYSLLVGPSVQLSVHYITLAVATGYVNSGKRQG</sequence>
<evidence type="ECO:0000313" key="5">
    <source>
        <dbReference type="Proteomes" id="UP000257123"/>
    </source>
</evidence>